<evidence type="ECO:0000313" key="2">
    <source>
        <dbReference type="Proteomes" id="UP000615446"/>
    </source>
</evidence>
<reference evidence="1" key="1">
    <citation type="submission" date="2019-10" db="EMBL/GenBank/DDBJ databases">
        <title>Conservation and host-specific expression of non-tandemly repeated heterogenous ribosome RNA gene in arbuscular mycorrhizal fungi.</title>
        <authorList>
            <person name="Maeda T."/>
            <person name="Kobayashi Y."/>
            <person name="Nakagawa T."/>
            <person name="Ezawa T."/>
            <person name="Yamaguchi K."/>
            <person name="Bino T."/>
            <person name="Nishimoto Y."/>
            <person name="Shigenobu S."/>
            <person name="Kawaguchi M."/>
        </authorList>
    </citation>
    <scope>NUCLEOTIDE SEQUENCE</scope>
    <source>
        <strain evidence="1">HR1</strain>
    </source>
</reference>
<dbReference type="AlphaFoldDB" id="A0A8H3QLE6"/>
<evidence type="ECO:0000313" key="1">
    <source>
        <dbReference type="EMBL" id="GES84033.1"/>
    </source>
</evidence>
<sequence>MSQRYPSLFLSGHQSLKTKSKLPQVSGIFTTSSISVLDARDFVPTPNFERWYQPTCKEHWEPVTGLHFHLLKVK</sequence>
<name>A0A8H3QLE6_9GLOM</name>
<dbReference type="EMBL" id="BLAL01000075">
    <property type="protein sequence ID" value="GES84033.1"/>
    <property type="molecule type" value="Genomic_DNA"/>
</dbReference>
<accession>A0A8H3QLE6</accession>
<proteinExistence type="predicted"/>
<organism evidence="1 2">
    <name type="scientific">Rhizophagus clarus</name>
    <dbReference type="NCBI Taxonomy" id="94130"/>
    <lineage>
        <taxon>Eukaryota</taxon>
        <taxon>Fungi</taxon>
        <taxon>Fungi incertae sedis</taxon>
        <taxon>Mucoromycota</taxon>
        <taxon>Glomeromycotina</taxon>
        <taxon>Glomeromycetes</taxon>
        <taxon>Glomerales</taxon>
        <taxon>Glomeraceae</taxon>
        <taxon>Rhizophagus</taxon>
    </lineage>
</organism>
<gene>
    <name evidence="1" type="ORF">RCL2_001117400</name>
</gene>
<dbReference type="Proteomes" id="UP000615446">
    <property type="component" value="Unassembled WGS sequence"/>
</dbReference>
<protein>
    <submittedName>
        <fullName evidence="1">Uncharacterized protein</fullName>
    </submittedName>
</protein>
<comment type="caution">
    <text evidence="1">The sequence shown here is derived from an EMBL/GenBank/DDBJ whole genome shotgun (WGS) entry which is preliminary data.</text>
</comment>